<evidence type="ECO:0000313" key="2">
    <source>
        <dbReference type="Proteomes" id="UP000273143"/>
    </source>
</evidence>
<dbReference type="EMBL" id="CP029822">
    <property type="protein sequence ID" value="AZS49336.1"/>
    <property type="molecule type" value="Genomic_DNA"/>
</dbReference>
<name>A0A3Q9JH44_9GAMM</name>
<reference evidence="2" key="1">
    <citation type="submission" date="2018-06" db="EMBL/GenBank/DDBJ databases">
        <title>Complete genome of Pseudomonas insecticola strain QZS01.</title>
        <authorList>
            <person name="Wang J."/>
            <person name="Su Q."/>
        </authorList>
    </citation>
    <scope>NUCLEOTIDE SEQUENCE [LARGE SCALE GENOMIC DNA]</scope>
    <source>
        <strain evidence="2">QZS01</strain>
    </source>
</reference>
<accession>A0A3Q9JH44</accession>
<organism evidence="1 2">
    <name type="scientific">Entomomonas moraniae</name>
    <dbReference type="NCBI Taxonomy" id="2213226"/>
    <lineage>
        <taxon>Bacteria</taxon>
        <taxon>Pseudomonadati</taxon>
        <taxon>Pseudomonadota</taxon>
        <taxon>Gammaproteobacteria</taxon>
        <taxon>Pseudomonadales</taxon>
        <taxon>Pseudomonadaceae</taxon>
        <taxon>Entomomonas</taxon>
    </lineage>
</organism>
<evidence type="ECO:0000313" key="1">
    <source>
        <dbReference type="EMBL" id="AZS49336.1"/>
    </source>
</evidence>
<protein>
    <recommendedName>
        <fullName evidence="3">Tail tubular protein A</fullName>
    </recommendedName>
</protein>
<proteinExistence type="predicted"/>
<gene>
    <name evidence="1" type="ORF">DM558_00435</name>
</gene>
<dbReference type="KEGG" id="emo:DM558_00435"/>
<sequence length="191" mass="21299">MSTSNSPVSICSNALLKLGAQSISDFTENTDRAKLVANIYPSIRDDLLREHVWKFAIKRMLLAPDAGRPAFGYTHAYTLPADFLKAITINEHYYPDYTIENGKILTNANSVQLRYVYQNEDVTTYDATFIKLLTLAIKADIAYSVTQSTSLAEAAKQEFIYELRKAKAIDGQQVPPETLGVSTLLEDRLLG</sequence>
<keyword evidence="2" id="KW-1185">Reference proteome</keyword>
<evidence type="ECO:0008006" key="3">
    <source>
        <dbReference type="Google" id="ProtNLM"/>
    </source>
</evidence>
<dbReference type="Proteomes" id="UP000273143">
    <property type="component" value="Chromosome"/>
</dbReference>
<dbReference type="AlphaFoldDB" id="A0A3Q9JH44"/>
<dbReference type="RefSeq" id="WP_127161553.1">
    <property type="nucleotide sequence ID" value="NZ_CP029822.1"/>
</dbReference>